<evidence type="ECO:0000256" key="7">
    <source>
        <dbReference type="ARBA" id="ARBA00049047"/>
    </source>
</evidence>
<dbReference type="SUPFAM" id="SSF51366">
    <property type="entry name" value="Ribulose-phoshate binding barrel"/>
    <property type="match status" value="1"/>
</dbReference>
<evidence type="ECO:0000256" key="1">
    <source>
        <dbReference type="ARBA" id="ARBA00004733"/>
    </source>
</evidence>
<dbReference type="PANTHER" id="PTHR43406:SF1">
    <property type="entry name" value="TRYPTOPHAN SYNTHASE ALPHA CHAIN, CHLOROPLASTIC"/>
    <property type="match status" value="1"/>
</dbReference>
<protein>
    <recommendedName>
        <fullName evidence="8">Tryptophan synthase alpha chain</fullName>
        <ecNumber evidence="8">4.2.1.20</ecNumber>
    </recommendedName>
</protein>
<comment type="similarity">
    <text evidence="8 9">Belongs to the TrpA family.</text>
</comment>
<comment type="caution">
    <text evidence="10">The sequence shown here is derived from an EMBL/GenBank/DDBJ whole genome shotgun (WGS) entry which is preliminary data.</text>
</comment>
<evidence type="ECO:0000256" key="5">
    <source>
        <dbReference type="ARBA" id="ARBA00023141"/>
    </source>
</evidence>
<dbReference type="Proteomes" id="UP001466331">
    <property type="component" value="Unassembled WGS sequence"/>
</dbReference>
<dbReference type="CDD" id="cd04724">
    <property type="entry name" value="Tryptophan_synthase_alpha"/>
    <property type="match status" value="1"/>
</dbReference>
<dbReference type="InterPro" id="IPR002028">
    <property type="entry name" value="Trp_synthase_suA"/>
</dbReference>
<comment type="function">
    <text evidence="8">The alpha subunit is responsible for the aldol cleavage of indoleglycerol phosphate to indole and glyceraldehyde 3-phosphate.</text>
</comment>
<keyword evidence="6 8" id="KW-0456">Lyase</keyword>
<dbReference type="RefSeq" id="WP_420068810.1">
    <property type="nucleotide sequence ID" value="NZ_JBCHKQ010000001.1"/>
</dbReference>
<evidence type="ECO:0000313" key="10">
    <source>
        <dbReference type="EMBL" id="MEM5947361.1"/>
    </source>
</evidence>
<keyword evidence="5 8" id="KW-0057">Aromatic amino acid biosynthesis</keyword>
<evidence type="ECO:0000256" key="8">
    <source>
        <dbReference type="HAMAP-Rule" id="MF_00131"/>
    </source>
</evidence>
<dbReference type="PANTHER" id="PTHR43406">
    <property type="entry name" value="TRYPTOPHAN SYNTHASE, ALPHA CHAIN"/>
    <property type="match status" value="1"/>
</dbReference>
<evidence type="ECO:0000256" key="2">
    <source>
        <dbReference type="ARBA" id="ARBA00011270"/>
    </source>
</evidence>
<evidence type="ECO:0000256" key="9">
    <source>
        <dbReference type="RuleBase" id="RU003662"/>
    </source>
</evidence>
<proteinExistence type="inferred from homology"/>
<sequence>MHKKRIMAHMIPYYPSPEASYDVVRGLVDGGAWALEVQFPFSDPTADGPAIQGACTTALENGFTVDKGIDFIKKIRKDYPKLPVFVMSYASIPYRVGIPRFVSIMAELGINGLIIPDLPPDYDEGFYEECITRDLQPVPVVIPDMTEERLSLITDKAGEYIYAALRKGITGQHTELGEDNIGLLSVLKNRGYKTLAGFGIDSPEQVAKLSRHAYAIVAGSVFVRICKENRDDIYGSVKKKVEYLLL</sequence>
<dbReference type="EC" id="4.2.1.20" evidence="8"/>
<evidence type="ECO:0000256" key="4">
    <source>
        <dbReference type="ARBA" id="ARBA00022822"/>
    </source>
</evidence>
<comment type="pathway">
    <text evidence="1 8">Amino-acid biosynthesis; L-tryptophan biosynthesis; L-tryptophan from chorismate: step 5/5.</text>
</comment>
<accession>A0ABU9U9M1</accession>
<comment type="subunit">
    <text evidence="2 8">Tetramer of two alpha and two beta chains.</text>
</comment>
<keyword evidence="11" id="KW-1185">Reference proteome</keyword>
<keyword evidence="4 8" id="KW-0822">Tryptophan biosynthesis</keyword>
<dbReference type="HAMAP" id="MF_00131">
    <property type="entry name" value="Trp_synth_alpha"/>
    <property type="match status" value="1"/>
</dbReference>
<comment type="catalytic activity">
    <reaction evidence="7 8">
        <text>(1S,2R)-1-C-(indol-3-yl)glycerol 3-phosphate + L-serine = D-glyceraldehyde 3-phosphate + L-tryptophan + H2O</text>
        <dbReference type="Rhea" id="RHEA:10532"/>
        <dbReference type="ChEBI" id="CHEBI:15377"/>
        <dbReference type="ChEBI" id="CHEBI:33384"/>
        <dbReference type="ChEBI" id="CHEBI:57912"/>
        <dbReference type="ChEBI" id="CHEBI:58866"/>
        <dbReference type="ChEBI" id="CHEBI:59776"/>
        <dbReference type="EC" id="4.2.1.20"/>
    </reaction>
</comment>
<evidence type="ECO:0000256" key="3">
    <source>
        <dbReference type="ARBA" id="ARBA00022605"/>
    </source>
</evidence>
<dbReference type="EMBL" id="JBCHKQ010000001">
    <property type="protein sequence ID" value="MEM5947361.1"/>
    <property type="molecule type" value="Genomic_DNA"/>
</dbReference>
<name>A0ABU9U9M1_9SPIR</name>
<keyword evidence="3 8" id="KW-0028">Amino-acid biosynthesis</keyword>
<feature type="active site" description="Proton acceptor" evidence="8">
    <location>
        <position position="36"/>
    </location>
</feature>
<gene>
    <name evidence="8 10" type="primary">trpA</name>
    <name evidence="10" type="ORF">WKV44_02280</name>
</gene>
<dbReference type="NCBIfam" id="TIGR00262">
    <property type="entry name" value="trpA"/>
    <property type="match status" value="1"/>
</dbReference>
<evidence type="ECO:0000256" key="6">
    <source>
        <dbReference type="ARBA" id="ARBA00023239"/>
    </source>
</evidence>
<feature type="active site" description="Proton acceptor" evidence="8">
    <location>
        <position position="47"/>
    </location>
</feature>
<dbReference type="Pfam" id="PF00290">
    <property type="entry name" value="Trp_syntA"/>
    <property type="match status" value="1"/>
</dbReference>
<organism evidence="10 11">
    <name type="scientific">Rarispira pelagica</name>
    <dbReference type="NCBI Taxonomy" id="3141764"/>
    <lineage>
        <taxon>Bacteria</taxon>
        <taxon>Pseudomonadati</taxon>
        <taxon>Spirochaetota</taxon>
        <taxon>Spirochaetia</taxon>
        <taxon>Winmispirales</taxon>
        <taxon>Winmispiraceae</taxon>
        <taxon>Rarispira</taxon>
    </lineage>
</organism>
<dbReference type="GO" id="GO:0004834">
    <property type="term" value="F:tryptophan synthase activity"/>
    <property type="evidence" value="ECO:0007669"/>
    <property type="project" value="UniProtKB-EC"/>
</dbReference>
<dbReference type="InterPro" id="IPR013785">
    <property type="entry name" value="Aldolase_TIM"/>
</dbReference>
<dbReference type="InterPro" id="IPR011060">
    <property type="entry name" value="RibuloseP-bd_barrel"/>
</dbReference>
<reference evidence="10 11" key="1">
    <citation type="submission" date="2024-03" db="EMBL/GenBank/DDBJ databases">
        <title>Ignisphaera cupida sp. nov., a hyperthermophilic hydrolytic archaeon from a hot spring of Kamchatka, and proposal of Ignisphaeraceae fam. nov.</title>
        <authorList>
            <person name="Podosokorskaya O.A."/>
            <person name="Elcheninov A.G."/>
            <person name="Maltseva A.I."/>
            <person name="Zayulina K.S."/>
            <person name="Novikov A."/>
            <person name="Merkel A.Y."/>
        </authorList>
    </citation>
    <scope>NUCLEOTIDE SEQUENCE [LARGE SCALE GENOMIC DNA]</scope>
    <source>
        <strain evidence="10 11">38H-sp</strain>
    </source>
</reference>
<evidence type="ECO:0000313" key="11">
    <source>
        <dbReference type="Proteomes" id="UP001466331"/>
    </source>
</evidence>
<dbReference type="Gene3D" id="3.20.20.70">
    <property type="entry name" value="Aldolase class I"/>
    <property type="match status" value="1"/>
</dbReference>